<comment type="similarity">
    <text evidence="2 9">Belongs to the beta sliding clamp family.</text>
</comment>
<dbReference type="Pfam" id="PF02768">
    <property type="entry name" value="DNA_pol3_beta_3"/>
    <property type="match status" value="1"/>
</dbReference>
<dbReference type="InterPro" id="IPR001001">
    <property type="entry name" value="DNA_polIII_beta"/>
</dbReference>
<dbReference type="GO" id="GO:0003677">
    <property type="term" value="F:DNA binding"/>
    <property type="evidence" value="ECO:0007669"/>
    <property type="project" value="UniProtKB-UniRule"/>
</dbReference>
<gene>
    <name evidence="13" type="primary">dnaN</name>
    <name evidence="13" type="ORF">E6H01_07415</name>
</gene>
<keyword evidence="7 9" id="KW-0239">DNA-directed DNA polymerase</keyword>
<dbReference type="NCBIfam" id="TIGR00663">
    <property type="entry name" value="dnan"/>
    <property type="match status" value="1"/>
</dbReference>
<comment type="caution">
    <text evidence="13">The sequence shown here is derived from an EMBL/GenBank/DDBJ whole genome shotgun (WGS) entry which is preliminary data.</text>
</comment>
<comment type="function">
    <text evidence="9">Confers DNA tethering and processivity to DNA polymerases and other proteins. Acts as a clamp, forming a ring around DNA (a reaction catalyzed by the clamp-loading complex) which diffuses in an ATP-independent manner freely and bidirectionally along dsDNA. Initially characterized for its ability to contact the catalytic subunit of DNA polymerase III (Pol III), a complex, multichain enzyme responsible for most of the replicative synthesis in bacteria; Pol III exhibits 3'-5' exonuclease proofreading activity. The beta chain is required for initiation of replication as well as for processivity of DNA replication.</text>
</comment>
<comment type="subcellular location">
    <subcellularLocation>
        <location evidence="1 9">Cytoplasm</location>
    </subcellularLocation>
</comment>
<feature type="domain" description="DNA polymerase III beta sliding clamp C-terminal" evidence="12">
    <location>
        <begin position="248"/>
        <end position="367"/>
    </location>
</feature>
<evidence type="ECO:0000256" key="9">
    <source>
        <dbReference type="PIRNR" id="PIRNR000804"/>
    </source>
</evidence>
<keyword evidence="3 9" id="KW-0963">Cytoplasm</keyword>
<dbReference type="Gene3D" id="3.70.10.10">
    <property type="match status" value="1"/>
</dbReference>
<evidence type="ECO:0000256" key="3">
    <source>
        <dbReference type="ARBA" id="ARBA00022490"/>
    </source>
</evidence>
<evidence type="ECO:0000256" key="1">
    <source>
        <dbReference type="ARBA" id="ARBA00004496"/>
    </source>
</evidence>
<dbReference type="GO" id="GO:0008408">
    <property type="term" value="F:3'-5' exonuclease activity"/>
    <property type="evidence" value="ECO:0007669"/>
    <property type="project" value="InterPro"/>
</dbReference>
<dbReference type="SUPFAM" id="SSF55979">
    <property type="entry name" value="DNA clamp"/>
    <property type="match status" value="3"/>
</dbReference>
<dbReference type="InterPro" id="IPR022634">
    <property type="entry name" value="DNA_polIII_beta_N"/>
</dbReference>
<dbReference type="GO" id="GO:0005737">
    <property type="term" value="C:cytoplasm"/>
    <property type="evidence" value="ECO:0007669"/>
    <property type="project" value="UniProtKB-SubCell"/>
</dbReference>
<evidence type="ECO:0000259" key="12">
    <source>
        <dbReference type="Pfam" id="PF02768"/>
    </source>
</evidence>
<reference evidence="13 14" key="1">
    <citation type="journal article" date="2019" name="Nat. Microbiol.">
        <title>Mediterranean grassland soil C-N compound turnover is dependent on rainfall and depth, and is mediated by genomically divergent microorganisms.</title>
        <authorList>
            <person name="Diamond S."/>
            <person name="Andeer P.F."/>
            <person name="Li Z."/>
            <person name="Crits-Christoph A."/>
            <person name="Burstein D."/>
            <person name="Anantharaman K."/>
            <person name="Lane K.R."/>
            <person name="Thomas B.C."/>
            <person name="Pan C."/>
            <person name="Northen T.R."/>
            <person name="Banfield J.F."/>
        </authorList>
    </citation>
    <scope>NUCLEOTIDE SEQUENCE [LARGE SCALE GENOMIC DNA]</scope>
    <source>
        <strain evidence="13">NP_4</strain>
    </source>
</reference>
<feature type="domain" description="DNA polymerase III beta sliding clamp N-terminal" evidence="10">
    <location>
        <begin position="2"/>
        <end position="121"/>
    </location>
</feature>
<evidence type="ECO:0000256" key="5">
    <source>
        <dbReference type="ARBA" id="ARBA00022695"/>
    </source>
</evidence>
<dbReference type="PANTHER" id="PTHR30478">
    <property type="entry name" value="DNA POLYMERASE III SUBUNIT BETA"/>
    <property type="match status" value="1"/>
</dbReference>
<accession>A0A537L1F2</accession>
<comment type="subunit">
    <text evidence="9">Forms a ring-shaped head-to-tail homodimer around DNA.</text>
</comment>
<evidence type="ECO:0000313" key="13">
    <source>
        <dbReference type="EMBL" id="TMJ01818.1"/>
    </source>
</evidence>
<keyword evidence="5 9" id="KW-0548">Nucleotidyltransferase</keyword>
<dbReference type="AlphaFoldDB" id="A0A537L1F2"/>
<evidence type="ECO:0000259" key="10">
    <source>
        <dbReference type="Pfam" id="PF00712"/>
    </source>
</evidence>
<dbReference type="Pfam" id="PF00712">
    <property type="entry name" value="DNA_pol3_beta"/>
    <property type="match status" value="1"/>
</dbReference>
<dbReference type="GO" id="GO:0009360">
    <property type="term" value="C:DNA polymerase III complex"/>
    <property type="evidence" value="ECO:0007669"/>
    <property type="project" value="InterPro"/>
</dbReference>
<dbReference type="Gene3D" id="3.10.150.10">
    <property type="entry name" value="DNA Polymerase III, subunit A, domain 2"/>
    <property type="match status" value="1"/>
</dbReference>
<keyword evidence="6 9" id="KW-0235">DNA replication</keyword>
<keyword evidence="4 9" id="KW-0808">Transferase</keyword>
<evidence type="ECO:0000259" key="11">
    <source>
        <dbReference type="Pfam" id="PF02767"/>
    </source>
</evidence>
<proteinExistence type="inferred from homology"/>
<sequence length="370" mass="40162">MWVSCPQTALLKAVQIVGRGISARTTMPILGYVLMETQKDGIKLTATDLELAMQVVEVAAEVKQGGQLTLPARILSEIIGNLPVATVEIKAPEGSAQAEITCETSHFEILGLPATDFPTLPRTDGEAVGEVDADVMRMMINQTIFAVSADETRPFLTGVYTVLDGGEAKFVATDGGRLALRKAQLPQAARQKIGVIVPAKAMQELARALAGVEGAVQLRMADNQLVFTVPGLRVYSRLISGQFPNYQQVIPQEFKQRIRVQTERLLRAVRRASITARDSANVVRLRAEGKKLTLTSNTPEVGKAREEVEVAAEGEPIEAAFNARYLMDCLNSIEADELFLELTGPLSPGAIRPAHHSDYVYVLAPVRVYS</sequence>
<evidence type="ECO:0000256" key="7">
    <source>
        <dbReference type="ARBA" id="ARBA00022932"/>
    </source>
</evidence>
<dbReference type="SMART" id="SM00480">
    <property type="entry name" value="POL3Bc"/>
    <property type="match status" value="1"/>
</dbReference>
<dbReference type="Pfam" id="PF02767">
    <property type="entry name" value="DNA_pol3_beta_2"/>
    <property type="match status" value="1"/>
</dbReference>
<organism evidence="13 14">
    <name type="scientific">Candidatus Segetimicrobium genomatis</name>
    <dbReference type="NCBI Taxonomy" id="2569760"/>
    <lineage>
        <taxon>Bacteria</taxon>
        <taxon>Bacillati</taxon>
        <taxon>Candidatus Sysuimicrobiota</taxon>
        <taxon>Candidatus Sysuimicrobiia</taxon>
        <taxon>Candidatus Sysuimicrobiales</taxon>
        <taxon>Candidatus Segetimicrobiaceae</taxon>
        <taxon>Candidatus Segetimicrobium</taxon>
    </lineage>
</organism>
<evidence type="ECO:0000256" key="4">
    <source>
        <dbReference type="ARBA" id="ARBA00022679"/>
    </source>
</evidence>
<evidence type="ECO:0000256" key="6">
    <source>
        <dbReference type="ARBA" id="ARBA00022705"/>
    </source>
</evidence>
<evidence type="ECO:0000256" key="8">
    <source>
        <dbReference type="ARBA" id="ARBA00023125"/>
    </source>
</evidence>
<evidence type="ECO:0000313" key="14">
    <source>
        <dbReference type="Proteomes" id="UP000319353"/>
    </source>
</evidence>
<dbReference type="GO" id="GO:0003887">
    <property type="term" value="F:DNA-directed DNA polymerase activity"/>
    <property type="evidence" value="ECO:0007669"/>
    <property type="project" value="UniProtKB-UniRule"/>
</dbReference>
<dbReference type="EMBL" id="VBAL01000091">
    <property type="protein sequence ID" value="TMJ01818.1"/>
    <property type="molecule type" value="Genomic_DNA"/>
</dbReference>
<dbReference type="PANTHER" id="PTHR30478:SF0">
    <property type="entry name" value="BETA SLIDING CLAMP"/>
    <property type="match status" value="1"/>
</dbReference>
<dbReference type="CDD" id="cd00140">
    <property type="entry name" value="beta_clamp"/>
    <property type="match status" value="1"/>
</dbReference>
<protein>
    <recommendedName>
        <fullName evidence="9">Beta sliding clamp</fullName>
    </recommendedName>
</protein>
<feature type="domain" description="DNA polymerase III beta sliding clamp central" evidence="11">
    <location>
        <begin position="131"/>
        <end position="245"/>
    </location>
</feature>
<dbReference type="InterPro" id="IPR022637">
    <property type="entry name" value="DNA_polIII_beta_cen"/>
</dbReference>
<dbReference type="Proteomes" id="UP000319353">
    <property type="component" value="Unassembled WGS sequence"/>
</dbReference>
<keyword evidence="8" id="KW-0238">DNA-binding</keyword>
<dbReference type="InterPro" id="IPR046938">
    <property type="entry name" value="DNA_clamp_sf"/>
</dbReference>
<evidence type="ECO:0000256" key="2">
    <source>
        <dbReference type="ARBA" id="ARBA00010752"/>
    </source>
</evidence>
<dbReference type="InterPro" id="IPR022635">
    <property type="entry name" value="DNA_polIII_beta_C"/>
</dbReference>
<dbReference type="PIRSF" id="PIRSF000804">
    <property type="entry name" value="DNA_pol_III_b"/>
    <property type="match status" value="1"/>
</dbReference>
<name>A0A537L1F2_9BACT</name>
<dbReference type="GO" id="GO:0006271">
    <property type="term" value="P:DNA strand elongation involved in DNA replication"/>
    <property type="evidence" value="ECO:0007669"/>
    <property type="project" value="TreeGrafter"/>
</dbReference>